<keyword evidence="3" id="KW-0963">Cytoplasm</keyword>
<dbReference type="PROSITE" id="PS50294">
    <property type="entry name" value="WD_REPEATS_REGION"/>
    <property type="match status" value="3"/>
</dbReference>
<dbReference type="GO" id="GO:0005516">
    <property type="term" value="F:calmodulin binding"/>
    <property type="evidence" value="ECO:0007669"/>
    <property type="project" value="UniProtKB-KW"/>
</dbReference>
<feature type="compositionally biased region" description="Polar residues" evidence="10">
    <location>
        <begin position="95"/>
        <end position="108"/>
    </location>
</feature>
<feature type="compositionally biased region" description="Low complexity" evidence="10">
    <location>
        <begin position="966"/>
        <end position="988"/>
    </location>
</feature>
<comment type="caution">
    <text evidence="12">The sequence shown here is derived from an EMBL/GenBank/DDBJ whole genome shotgun (WGS) entry which is preliminary data.</text>
</comment>
<dbReference type="InterPro" id="IPR036322">
    <property type="entry name" value="WD40_repeat_dom_sf"/>
</dbReference>
<keyword evidence="13" id="KW-1185">Reference proteome</keyword>
<feature type="region of interest" description="Disordered" evidence="10">
    <location>
        <begin position="60"/>
        <end position="108"/>
    </location>
</feature>
<dbReference type="InterPro" id="IPR051488">
    <property type="entry name" value="WD_repeat_striatin"/>
</dbReference>
<dbReference type="CDD" id="cd00200">
    <property type="entry name" value="WD40"/>
    <property type="match status" value="1"/>
</dbReference>
<dbReference type="InterPro" id="IPR020472">
    <property type="entry name" value="WD40_PAC1"/>
</dbReference>
<dbReference type="Pfam" id="PF08232">
    <property type="entry name" value="Striatin"/>
    <property type="match status" value="1"/>
</dbReference>
<dbReference type="InterPro" id="IPR015943">
    <property type="entry name" value="WD40/YVTN_repeat-like_dom_sf"/>
</dbReference>
<feature type="region of interest" description="Disordered" evidence="10">
    <location>
        <begin position="1"/>
        <end position="27"/>
    </location>
</feature>
<dbReference type="InterPro" id="IPR019775">
    <property type="entry name" value="WD40_repeat_CS"/>
</dbReference>
<evidence type="ECO:0000256" key="8">
    <source>
        <dbReference type="ARBA" id="ARBA00023054"/>
    </source>
</evidence>
<dbReference type="InterPro" id="IPR013258">
    <property type="entry name" value="Striatin_N"/>
</dbReference>
<accession>A0ABD2JNA9</accession>
<keyword evidence="7" id="KW-0112">Calmodulin-binding</keyword>
<dbReference type="PANTHER" id="PTHR15653:SF0">
    <property type="entry name" value="CONNECTOR OF KINASE TO AP-1, ISOFORM E"/>
    <property type="match status" value="1"/>
</dbReference>
<evidence type="ECO:0000256" key="6">
    <source>
        <dbReference type="ARBA" id="ARBA00022737"/>
    </source>
</evidence>
<dbReference type="PRINTS" id="PR00320">
    <property type="entry name" value="GPROTEINBRPT"/>
</dbReference>
<protein>
    <recommendedName>
        <fullName evidence="11">Striatin N-terminal domain-containing protein</fullName>
    </recommendedName>
</protein>
<evidence type="ECO:0000256" key="5">
    <source>
        <dbReference type="ARBA" id="ARBA00022574"/>
    </source>
</evidence>
<dbReference type="Gene3D" id="1.20.5.300">
    <property type="match status" value="1"/>
</dbReference>
<comment type="similarity">
    <text evidence="2">Belongs to the WD repeat striatin family.</text>
</comment>
<feature type="repeat" description="WD" evidence="9">
    <location>
        <begin position="589"/>
        <end position="623"/>
    </location>
</feature>
<dbReference type="EMBL" id="JBICBT010000933">
    <property type="protein sequence ID" value="KAL3092096.1"/>
    <property type="molecule type" value="Genomic_DNA"/>
</dbReference>
<comment type="subcellular location">
    <subcellularLocation>
        <location evidence="1">Cytoplasm</location>
    </subcellularLocation>
</comment>
<evidence type="ECO:0000313" key="13">
    <source>
        <dbReference type="Proteomes" id="UP001620626"/>
    </source>
</evidence>
<dbReference type="SUPFAM" id="SSF50978">
    <property type="entry name" value="WD40 repeat-like"/>
    <property type="match status" value="1"/>
</dbReference>
<feature type="compositionally biased region" description="Low complexity" evidence="10">
    <location>
        <begin position="7"/>
        <end position="18"/>
    </location>
</feature>
<proteinExistence type="inferred from homology"/>
<evidence type="ECO:0000256" key="7">
    <source>
        <dbReference type="ARBA" id="ARBA00022860"/>
    </source>
</evidence>
<dbReference type="FunFam" id="1.20.5.300:FF:000001">
    <property type="entry name" value="striatin isoform X1"/>
    <property type="match status" value="1"/>
</dbReference>
<feature type="region of interest" description="Disordered" evidence="10">
    <location>
        <begin position="247"/>
        <end position="277"/>
    </location>
</feature>
<dbReference type="InterPro" id="IPR001680">
    <property type="entry name" value="WD40_rpt"/>
</dbReference>
<sequence>MLTNFVSTQNSTENSTNTGPAGPGSAVIGGVGHLVEAGGGGPAGGGNRIVVQNSAAGPRVCSVSGGPRELPEHAGSGSEDTSNAARGTGNKENCDNNSTEAKQSSTMSPFSMPGVLHFLQQEWGRYELDRAQWEIERTELKARISFLIGERKSQENLKHDLVRRIKMLEYALKQERAKFQQLVDSQENHDKTAINLEEEEEDDEQQQDFDGPKSAAVSSVPFDIDAILPPPPQHLSSAIPVLPPSATAANSANAAGAGARSGAGILPSAPPSSVPSDQAWAHARETLRHYLQEIGYTEHMLEARCYRVKQLLGIHQLGGANNKGNSDGQTPEGERGDAGGTGATKLHTETEKALLESEQAILEAADSIVNKSTIWKNKTPGQYTAMAKCAEESDCSSSDDQQKDQMNATAVGEFALDAEAEDAIGEFAFLHKSEKPQQQREESIQEMKRLYKEQMERRREKSHHFGAEMSKTDRLRDQTHHMAEMAKFSNVAKRSDKKGGGGADQLPSRQQPQQQFRHISVDTVHGIPPTTVDSVAAAQQKQHHILLTDDDTGGEGGEDVEKFADIKSGFEDDDDDNVQQLRWNIHYTLRSHYDSVRAMQFHPVEPMLITASEDGTAKLWDLNHSSVGGAKNDGGAGAAAKNAQSAATGIVDIEPLYTFRGHRGPILALDLAPLGETCYTGGLDGTICCWTVPQMTGGLDIYQTFDPSVLQERLCGHTDAVWCLCFHSASNRLISASADGTIKIWIVGLADGAMPSPLLKTIQVSSADDEAAGTAVRPHSIDLISTSDRRQLLCAYQGGGVGVGTRRCCCNIRDLETGQVVVNFQFGGGDDQPSALNKILSHPTMPVSIAAGEDRKIRFFDNNTGKLISAPMAHVEGVSTLAIDPNGLYMLSGSHDGSMRLWNAEKRVCLQEIAAHRKKFGAGVMAVAFHPSRQLIGSSGADSLAKVYSPIRQSPRSSVVAAFGTSPSSSPGSSGPSSVVGSPQKSSPISSAATPVAKGK</sequence>
<feature type="region of interest" description="Disordered" evidence="10">
    <location>
        <begin position="486"/>
        <end position="516"/>
    </location>
</feature>
<dbReference type="GO" id="GO:0005737">
    <property type="term" value="C:cytoplasm"/>
    <property type="evidence" value="ECO:0007669"/>
    <property type="project" value="UniProtKB-SubCell"/>
</dbReference>
<keyword evidence="5 9" id="KW-0853">WD repeat</keyword>
<evidence type="ECO:0000256" key="3">
    <source>
        <dbReference type="ARBA" id="ARBA00022490"/>
    </source>
</evidence>
<dbReference type="Gene3D" id="2.130.10.10">
    <property type="entry name" value="YVTN repeat-like/Quinoprotein amine dehydrogenase"/>
    <property type="match status" value="3"/>
</dbReference>
<evidence type="ECO:0000256" key="4">
    <source>
        <dbReference type="ARBA" id="ARBA00022553"/>
    </source>
</evidence>
<feature type="domain" description="Striatin N-terminal" evidence="11">
    <location>
        <begin position="111"/>
        <end position="300"/>
    </location>
</feature>
<feature type="repeat" description="WD" evidence="9">
    <location>
        <begin position="659"/>
        <end position="692"/>
    </location>
</feature>
<feature type="repeat" description="WD" evidence="9">
    <location>
        <begin position="714"/>
        <end position="745"/>
    </location>
</feature>
<dbReference type="PANTHER" id="PTHR15653">
    <property type="entry name" value="STRIATIN"/>
    <property type="match status" value="1"/>
</dbReference>
<dbReference type="SMART" id="SM00320">
    <property type="entry name" value="WD40"/>
    <property type="match status" value="6"/>
</dbReference>
<name>A0ABD2JNA9_9BILA</name>
<evidence type="ECO:0000256" key="2">
    <source>
        <dbReference type="ARBA" id="ARBA00009616"/>
    </source>
</evidence>
<dbReference type="Pfam" id="PF00400">
    <property type="entry name" value="WD40"/>
    <property type="match status" value="5"/>
</dbReference>
<evidence type="ECO:0000256" key="1">
    <source>
        <dbReference type="ARBA" id="ARBA00004496"/>
    </source>
</evidence>
<organism evidence="12 13">
    <name type="scientific">Heterodera trifolii</name>
    <dbReference type="NCBI Taxonomy" id="157864"/>
    <lineage>
        <taxon>Eukaryota</taxon>
        <taxon>Metazoa</taxon>
        <taxon>Ecdysozoa</taxon>
        <taxon>Nematoda</taxon>
        <taxon>Chromadorea</taxon>
        <taxon>Rhabditida</taxon>
        <taxon>Tylenchina</taxon>
        <taxon>Tylenchomorpha</taxon>
        <taxon>Tylenchoidea</taxon>
        <taxon>Heteroderidae</taxon>
        <taxon>Heteroderinae</taxon>
        <taxon>Heterodera</taxon>
    </lineage>
</organism>
<feature type="compositionally biased region" description="Low complexity" evidence="10">
    <location>
        <begin position="247"/>
        <end position="264"/>
    </location>
</feature>
<evidence type="ECO:0000313" key="12">
    <source>
        <dbReference type="EMBL" id="KAL3092096.1"/>
    </source>
</evidence>
<evidence type="ECO:0000259" key="11">
    <source>
        <dbReference type="Pfam" id="PF08232"/>
    </source>
</evidence>
<gene>
    <name evidence="12" type="ORF">niasHT_022002</name>
</gene>
<keyword evidence="6" id="KW-0677">Repeat</keyword>
<dbReference type="PROSITE" id="PS00678">
    <property type="entry name" value="WD_REPEATS_1"/>
    <property type="match status" value="1"/>
</dbReference>
<feature type="region of interest" description="Disordered" evidence="10">
    <location>
        <begin position="318"/>
        <end position="343"/>
    </location>
</feature>
<dbReference type="Proteomes" id="UP001620626">
    <property type="component" value="Unassembled WGS sequence"/>
</dbReference>
<feature type="region of interest" description="Disordered" evidence="10">
    <location>
        <begin position="952"/>
        <end position="1000"/>
    </location>
</feature>
<keyword evidence="4" id="KW-0597">Phosphoprotein</keyword>
<reference evidence="12 13" key="1">
    <citation type="submission" date="2024-10" db="EMBL/GenBank/DDBJ databases">
        <authorList>
            <person name="Kim D."/>
        </authorList>
    </citation>
    <scope>NUCLEOTIDE SEQUENCE [LARGE SCALE GENOMIC DNA]</scope>
    <source>
        <strain evidence="12">BH-2024</strain>
    </source>
</reference>
<evidence type="ECO:0000256" key="10">
    <source>
        <dbReference type="SAM" id="MobiDB-lite"/>
    </source>
</evidence>
<dbReference type="PROSITE" id="PS50082">
    <property type="entry name" value="WD_REPEATS_2"/>
    <property type="match status" value="4"/>
</dbReference>
<evidence type="ECO:0000256" key="9">
    <source>
        <dbReference type="PROSITE-ProRule" id="PRU00221"/>
    </source>
</evidence>
<feature type="repeat" description="WD" evidence="9">
    <location>
        <begin position="871"/>
        <end position="912"/>
    </location>
</feature>
<dbReference type="AlphaFoldDB" id="A0ABD2JNA9"/>
<keyword evidence="8" id="KW-0175">Coiled coil</keyword>